<protein>
    <submittedName>
        <fullName evidence="3">Universal stress protein</fullName>
    </submittedName>
</protein>
<evidence type="ECO:0000313" key="3">
    <source>
        <dbReference type="EMBL" id="MXY35064.1"/>
    </source>
</evidence>
<dbReference type="InterPro" id="IPR006015">
    <property type="entry name" value="Universal_stress_UspA"/>
</dbReference>
<accession>A0A6B0Y217</accession>
<proteinExistence type="inferred from homology"/>
<dbReference type="Gene3D" id="3.40.50.620">
    <property type="entry name" value="HUPs"/>
    <property type="match status" value="1"/>
</dbReference>
<dbReference type="AlphaFoldDB" id="A0A6B0Y217"/>
<feature type="domain" description="UspA" evidence="2">
    <location>
        <begin position="1"/>
        <end position="134"/>
    </location>
</feature>
<dbReference type="CDD" id="cd00293">
    <property type="entry name" value="USP-like"/>
    <property type="match status" value="1"/>
</dbReference>
<dbReference type="InterPro" id="IPR006016">
    <property type="entry name" value="UspA"/>
</dbReference>
<dbReference type="PRINTS" id="PR01438">
    <property type="entry name" value="UNVRSLSTRESS"/>
</dbReference>
<dbReference type="InterPro" id="IPR014729">
    <property type="entry name" value="Rossmann-like_a/b/a_fold"/>
</dbReference>
<dbReference type="SUPFAM" id="SSF52402">
    <property type="entry name" value="Adenine nucleotide alpha hydrolases-like"/>
    <property type="match status" value="1"/>
</dbReference>
<comment type="similarity">
    <text evidence="1">Belongs to the universal stress protein A family.</text>
</comment>
<dbReference type="Pfam" id="PF00582">
    <property type="entry name" value="Usp"/>
    <property type="match status" value="1"/>
</dbReference>
<evidence type="ECO:0000259" key="2">
    <source>
        <dbReference type="Pfam" id="PF00582"/>
    </source>
</evidence>
<comment type="caution">
    <text evidence="3">The sequence shown here is derived from an EMBL/GenBank/DDBJ whole genome shotgun (WGS) entry which is preliminary data.</text>
</comment>
<sequence>MYNHVLVAVAPGHVDAYARSLDAARRLLADGGKITVLSVLEELPSYVGSYFPADQMKKSRSDQASMIKAEISGDDVEVQVLSGHPTNTILDWASKHKTDCIVVSSHQPGLSHLLLGSTAARVVRHAECAVIVLR</sequence>
<evidence type="ECO:0000256" key="1">
    <source>
        <dbReference type="ARBA" id="ARBA00008791"/>
    </source>
</evidence>
<dbReference type="PANTHER" id="PTHR46268:SF15">
    <property type="entry name" value="UNIVERSAL STRESS PROTEIN HP_0031"/>
    <property type="match status" value="1"/>
</dbReference>
<name>A0A6B0Y217_9RHOB</name>
<gene>
    <name evidence="3" type="ORF">F4Y60_13465</name>
</gene>
<organism evidence="3">
    <name type="scientific">Boseongicola sp. SB0664_bin_43</name>
    <dbReference type="NCBI Taxonomy" id="2604844"/>
    <lineage>
        <taxon>Bacteria</taxon>
        <taxon>Pseudomonadati</taxon>
        <taxon>Pseudomonadota</taxon>
        <taxon>Alphaproteobacteria</taxon>
        <taxon>Rhodobacterales</taxon>
        <taxon>Paracoccaceae</taxon>
        <taxon>Boseongicola</taxon>
    </lineage>
</organism>
<reference evidence="3" key="1">
    <citation type="submission" date="2019-09" db="EMBL/GenBank/DDBJ databases">
        <title>Characterisation of the sponge microbiome using genome-centric metagenomics.</title>
        <authorList>
            <person name="Engelberts J.P."/>
            <person name="Robbins S.J."/>
            <person name="De Goeij J.M."/>
            <person name="Aranda M."/>
            <person name="Bell S.C."/>
            <person name="Webster N.S."/>
        </authorList>
    </citation>
    <scope>NUCLEOTIDE SEQUENCE</scope>
    <source>
        <strain evidence="3">SB0664_bin_43</strain>
    </source>
</reference>
<dbReference type="EMBL" id="VXRY01000553">
    <property type="protein sequence ID" value="MXY35064.1"/>
    <property type="molecule type" value="Genomic_DNA"/>
</dbReference>
<dbReference type="PANTHER" id="PTHR46268">
    <property type="entry name" value="STRESS RESPONSE PROTEIN NHAX"/>
    <property type="match status" value="1"/>
</dbReference>